<dbReference type="EMBL" id="JAICCE010000024">
    <property type="protein sequence ID" value="KAG9260671.1"/>
    <property type="molecule type" value="Genomic_DNA"/>
</dbReference>
<comment type="caution">
    <text evidence="2">The sequence shown here is derived from an EMBL/GenBank/DDBJ whole genome shotgun (WGS) entry which is preliminary data.</text>
</comment>
<dbReference type="Proteomes" id="UP000752171">
    <property type="component" value="Unassembled WGS sequence"/>
</dbReference>
<gene>
    <name evidence="2" type="ORF">AMEX_G26959</name>
</gene>
<proteinExistence type="predicted"/>
<feature type="chain" id="PRO_5035843435" evidence="1">
    <location>
        <begin position="22"/>
        <end position="75"/>
    </location>
</feature>
<protein>
    <submittedName>
        <fullName evidence="2">Uncharacterized protein</fullName>
    </submittedName>
</protein>
<feature type="signal peptide" evidence="1">
    <location>
        <begin position="1"/>
        <end position="21"/>
    </location>
</feature>
<accession>A0A8T2KV65</accession>
<sequence>MLVPPGGMCTVLCTHFVWVSGSFLTTSHLLQVKEKLELPDVNLDYGMSSGASVEAKVSGILTDLLTSLQCISNQY</sequence>
<evidence type="ECO:0000256" key="1">
    <source>
        <dbReference type="SAM" id="SignalP"/>
    </source>
</evidence>
<dbReference type="AlphaFoldDB" id="A0A8T2KV65"/>
<organism evidence="2 3">
    <name type="scientific">Astyanax mexicanus</name>
    <name type="common">Blind cave fish</name>
    <name type="synonym">Astyanax fasciatus mexicanus</name>
    <dbReference type="NCBI Taxonomy" id="7994"/>
    <lineage>
        <taxon>Eukaryota</taxon>
        <taxon>Metazoa</taxon>
        <taxon>Chordata</taxon>
        <taxon>Craniata</taxon>
        <taxon>Vertebrata</taxon>
        <taxon>Euteleostomi</taxon>
        <taxon>Actinopterygii</taxon>
        <taxon>Neopterygii</taxon>
        <taxon>Teleostei</taxon>
        <taxon>Ostariophysi</taxon>
        <taxon>Characiformes</taxon>
        <taxon>Characoidei</taxon>
        <taxon>Acestrorhamphidae</taxon>
        <taxon>Acestrorhamphinae</taxon>
        <taxon>Astyanax</taxon>
    </lineage>
</organism>
<name>A0A8T2KV65_ASTMX</name>
<evidence type="ECO:0000313" key="3">
    <source>
        <dbReference type="Proteomes" id="UP000752171"/>
    </source>
</evidence>
<keyword evidence="1" id="KW-0732">Signal</keyword>
<evidence type="ECO:0000313" key="2">
    <source>
        <dbReference type="EMBL" id="KAG9260671.1"/>
    </source>
</evidence>
<reference evidence="2 3" key="1">
    <citation type="submission" date="2021-07" db="EMBL/GenBank/DDBJ databases">
        <authorList>
            <person name="Imarazene B."/>
            <person name="Zahm M."/>
            <person name="Klopp C."/>
            <person name="Cabau C."/>
            <person name="Beille S."/>
            <person name="Jouanno E."/>
            <person name="Castinel A."/>
            <person name="Lluch J."/>
            <person name="Gil L."/>
            <person name="Kuchtly C."/>
            <person name="Lopez Roques C."/>
            <person name="Donnadieu C."/>
            <person name="Parrinello H."/>
            <person name="Journot L."/>
            <person name="Du K."/>
            <person name="Schartl M."/>
            <person name="Retaux S."/>
            <person name="Guiguen Y."/>
        </authorList>
    </citation>
    <scope>NUCLEOTIDE SEQUENCE [LARGE SCALE GENOMIC DNA]</scope>
    <source>
        <strain evidence="2">Pach_M1</strain>
        <tissue evidence="2">Testis</tissue>
    </source>
</reference>